<dbReference type="RefSeq" id="WP_109969772.1">
    <property type="nucleotide sequence ID" value="NZ_CP176093.1"/>
</dbReference>
<evidence type="ECO:0000313" key="2">
    <source>
        <dbReference type="EMBL" id="PWR70422.1"/>
    </source>
</evidence>
<evidence type="ECO:0000313" key="3">
    <source>
        <dbReference type="Proteomes" id="UP000245657"/>
    </source>
</evidence>
<feature type="transmembrane region" description="Helical" evidence="1">
    <location>
        <begin position="111"/>
        <end position="134"/>
    </location>
</feature>
<dbReference type="PANTHER" id="PTHR31721:SF4">
    <property type="entry name" value="OS06G0710300 PROTEIN"/>
    <property type="match status" value="1"/>
</dbReference>
<dbReference type="Pfam" id="PF03350">
    <property type="entry name" value="UPF0114"/>
    <property type="match status" value="1"/>
</dbReference>
<keyword evidence="3" id="KW-1185">Reference proteome</keyword>
<evidence type="ECO:0000256" key="1">
    <source>
        <dbReference type="SAM" id="Phobius"/>
    </source>
</evidence>
<feature type="transmembrane region" description="Helical" evidence="1">
    <location>
        <begin position="146"/>
        <end position="166"/>
    </location>
</feature>
<comment type="caution">
    <text evidence="2">The sequence shown here is derived from an EMBL/GenBank/DDBJ whole genome shotgun (WGS) entry which is preliminary data.</text>
</comment>
<evidence type="ECO:0008006" key="4">
    <source>
        <dbReference type="Google" id="ProtNLM"/>
    </source>
</evidence>
<feature type="transmembrane region" description="Helical" evidence="1">
    <location>
        <begin position="12"/>
        <end position="45"/>
    </location>
</feature>
<reference evidence="2 3" key="1">
    <citation type="submission" date="2018-05" db="EMBL/GenBank/DDBJ databases">
        <title>Draft genome of Methanospirillum lacunae Ki8-1.</title>
        <authorList>
            <person name="Dueholm M.S."/>
            <person name="Nielsen P.H."/>
            <person name="Bakmann L.F."/>
            <person name="Otzen D.E."/>
        </authorList>
    </citation>
    <scope>NUCLEOTIDE SEQUENCE [LARGE SCALE GENOMIC DNA]</scope>
    <source>
        <strain evidence="2 3">Ki8-1</strain>
    </source>
</reference>
<name>A0A2V2MQL0_9EURY</name>
<gene>
    <name evidence="2" type="ORF">DK846_14765</name>
</gene>
<feature type="transmembrane region" description="Helical" evidence="1">
    <location>
        <begin position="66"/>
        <end position="91"/>
    </location>
</feature>
<keyword evidence="1" id="KW-1133">Transmembrane helix</keyword>
<dbReference type="Proteomes" id="UP000245657">
    <property type="component" value="Unassembled WGS sequence"/>
</dbReference>
<proteinExistence type="predicted"/>
<sequence>MDLVRAFLSLRYVSIIAVISSFVGAVLLFILGALKIVGALGVLFLGKEPISLLIEAHGAESATSGVVILVINAIDSFLFALILLIFSYGIYTLFINSSLVEEDQYPSWIRIGSIAQLKLYLTQVVITILFVQFLEISIVSGEHLDWKAIVLPVSILCLAGAIYLMHAGNNEH</sequence>
<keyword evidence="1" id="KW-0472">Membrane</keyword>
<protein>
    <recommendedName>
        <fullName evidence="4">YqhA family protein</fullName>
    </recommendedName>
</protein>
<dbReference type="GeneID" id="97548269"/>
<keyword evidence="1" id="KW-0812">Transmembrane</keyword>
<dbReference type="AlphaFoldDB" id="A0A2V2MQL0"/>
<dbReference type="EMBL" id="QGMY01000012">
    <property type="protein sequence ID" value="PWR70422.1"/>
    <property type="molecule type" value="Genomic_DNA"/>
</dbReference>
<accession>A0A2V2MQL0</accession>
<dbReference type="InterPro" id="IPR005134">
    <property type="entry name" value="UPF0114"/>
</dbReference>
<organism evidence="2 3">
    <name type="scientific">Methanospirillum lacunae</name>
    <dbReference type="NCBI Taxonomy" id="668570"/>
    <lineage>
        <taxon>Archaea</taxon>
        <taxon>Methanobacteriati</taxon>
        <taxon>Methanobacteriota</taxon>
        <taxon>Stenosarchaea group</taxon>
        <taxon>Methanomicrobia</taxon>
        <taxon>Methanomicrobiales</taxon>
        <taxon>Methanospirillaceae</taxon>
        <taxon>Methanospirillum</taxon>
    </lineage>
</organism>
<dbReference type="PANTHER" id="PTHR31721">
    <property type="entry name" value="OS06G0710300 PROTEIN"/>
    <property type="match status" value="1"/>
</dbReference>